<dbReference type="PANTHER" id="PTHR13018:SF5">
    <property type="entry name" value="RE44586P"/>
    <property type="match status" value="1"/>
</dbReference>
<evidence type="ECO:0000259" key="2">
    <source>
        <dbReference type="Pfam" id="PF13967"/>
    </source>
</evidence>
<feature type="non-terminal residue" evidence="3">
    <location>
        <position position="1"/>
    </location>
</feature>
<evidence type="ECO:0000313" key="4">
    <source>
        <dbReference type="Proteomes" id="UP001143981"/>
    </source>
</evidence>
<name>A0A9W7XP03_9FUNG</name>
<reference evidence="3" key="1">
    <citation type="submission" date="2022-07" db="EMBL/GenBank/DDBJ databases">
        <title>Phylogenomic reconstructions and comparative analyses of Kickxellomycotina fungi.</title>
        <authorList>
            <person name="Reynolds N.K."/>
            <person name="Stajich J.E."/>
            <person name="Barry K."/>
            <person name="Grigoriev I.V."/>
            <person name="Crous P."/>
            <person name="Smith M.E."/>
        </authorList>
    </citation>
    <scope>NUCLEOTIDE SEQUENCE</scope>
    <source>
        <strain evidence="3">BCRC 34381</strain>
    </source>
</reference>
<dbReference type="PANTHER" id="PTHR13018">
    <property type="entry name" value="PROBABLE MEMBRANE PROTEIN DUF221-RELATED"/>
    <property type="match status" value="1"/>
</dbReference>
<evidence type="ECO:0000256" key="1">
    <source>
        <dbReference type="SAM" id="Phobius"/>
    </source>
</evidence>
<keyword evidence="1" id="KW-0812">Transmembrane</keyword>
<dbReference type="EMBL" id="JANBOI010004176">
    <property type="protein sequence ID" value="KAJ1717944.1"/>
    <property type="molecule type" value="Genomic_DNA"/>
</dbReference>
<keyword evidence="1" id="KW-0472">Membrane</keyword>
<organism evidence="3 4">
    <name type="scientific">Coemansia biformis</name>
    <dbReference type="NCBI Taxonomy" id="1286918"/>
    <lineage>
        <taxon>Eukaryota</taxon>
        <taxon>Fungi</taxon>
        <taxon>Fungi incertae sedis</taxon>
        <taxon>Zoopagomycota</taxon>
        <taxon>Kickxellomycotina</taxon>
        <taxon>Kickxellomycetes</taxon>
        <taxon>Kickxellales</taxon>
        <taxon>Kickxellaceae</taxon>
        <taxon>Coemansia</taxon>
    </lineage>
</organism>
<protein>
    <recommendedName>
        <fullName evidence="2">CSC1/OSCA1-like N-terminal transmembrane domain-containing protein</fullName>
    </recommendedName>
</protein>
<evidence type="ECO:0000313" key="3">
    <source>
        <dbReference type="EMBL" id="KAJ1717944.1"/>
    </source>
</evidence>
<proteinExistence type="predicted"/>
<feature type="transmembrane region" description="Helical" evidence="1">
    <location>
        <begin position="145"/>
        <end position="164"/>
    </location>
</feature>
<feature type="transmembrane region" description="Helical" evidence="1">
    <location>
        <begin position="66"/>
        <end position="87"/>
    </location>
</feature>
<dbReference type="InterPro" id="IPR045122">
    <property type="entry name" value="Csc1-like"/>
</dbReference>
<feature type="domain" description="CSC1/OSCA1-like N-terminal transmembrane" evidence="2">
    <location>
        <begin position="68"/>
        <end position="214"/>
    </location>
</feature>
<dbReference type="OrthoDB" id="1689567at2759"/>
<dbReference type="AlphaFoldDB" id="A0A9W7XP03"/>
<keyword evidence="1" id="KW-1133">Transmembrane helix</keyword>
<comment type="caution">
    <text evidence="3">The sequence shown here is derived from an EMBL/GenBank/DDBJ whole genome shotgun (WGS) entry which is preliminary data.</text>
</comment>
<dbReference type="Pfam" id="PF13967">
    <property type="entry name" value="RSN1_TM"/>
    <property type="match status" value="1"/>
</dbReference>
<keyword evidence="4" id="KW-1185">Reference proteome</keyword>
<dbReference type="Proteomes" id="UP001143981">
    <property type="component" value="Unassembled WGS sequence"/>
</dbReference>
<gene>
    <name evidence="3" type="ORF">LPJ61_007021</name>
</gene>
<accession>A0A9W7XP03</accession>
<dbReference type="InterPro" id="IPR032880">
    <property type="entry name" value="CSC1/OSCA1-like_N"/>
</dbReference>
<feature type="transmembrane region" description="Helical" evidence="1">
    <location>
        <begin position="196"/>
        <end position="214"/>
    </location>
</feature>
<dbReference type="GO" id="GO:0005227">
    <property type="term" value="F:calcium-activated cation channel activity"/>
    <property type="evidence" value="ECO:0007669"/>
    <property type="project" value="InterPro"/>
</dbReference>
<dbReference type="GO" id="GO:0005886">
    <property type="term" value="C:plasma membrane"/>
    <property type="evidence" value="ECO:0007669"/>
    <property type="project" value="TreeGrafter"/>
</dbReference>
<sequence length="265" mass="30282">HAYDGATPTAAAALVARATEAATPSATAMTESDASQPQITIDVSYLFDWGNTPGMGPYFTANNIDAAQQITTAALMGSACLVVFSMLRYKWPELYSHRLRLRQMRPPNIPRTLFGWMYPVVTMSDRHVLETIGLDALLFFRAYRMFIYMFISLSAFGMMVLYPVNYRWAKEDSQDSNHTIFESPIAQVTSLTGRYSIAHVMMAYVFAGILFFYIDRFALHTITMRWHYLLLTRRSGNSRTLMVTHLPRELRSEQPLERFIRGMQV</sequence>
<feature type="non-terminal residue" evidence="3">
    <location>
        <position position="265"/>
    </location>
</feature>